<evidence type="ECO:0000256" key="8">
    <source>
        <dbReference type="ARBA" id="ARBA00048679"/>
    </source>
</evidence>
<evidence type="ECO:0000256" key="2">
    <source>
        <dbReference type="ARBA" id="ARBA00022527"/>
    </source>
</evidence>
<dbReference type="PROSITE" id="PS50011">
    <property type="entry name" value="PROTEIN_KINASE_DOM"/>
    <property type="match status" value="1"/>
</dbReference>
<dbReference type="InterPro" id="IPR000719">
    <property type="entry name" value="Prot_kinase_dom"/>
</dbReference>
<keyword evidence="3" id="KW-0808">Transferase</keyword>
<evidence type="ECO:0000256" key="6">
    <source>
        <dbReference type="ARBA" id="ARBA00022840"/>
    </source>
</evidence>
<gene>
    <name evidence="10" type="ORF">DID88_009300</name>
</gene>
<evidence type="ECO:0000256" key="5">
    <source>
        <dbReference type="ARBA" id="ARBA00022777"/>
    </source>
</evidence>
<dbReference type="Pfam" id="PF00069">
    <property type="entry name" value="Pkinase"/>
    <property type="match status" value="1"/>
</dbReference>
<feature type="domain" description="Protein kinase" evidence="9">
    <location>
        <begin position="1"/>
        <end position="221"/>
    </location>
</feature>
<dbReference type="PANTHER" id="PTHR43671">
    <property type="entry name" value="SERINE/THREONINE-PROTEIN KINASE NEK"/>
    <property type="match status" value="1"/>
</dbReference>
<dbReference type="InterPro" id="IPR050660">
    <property type="entry name" value="NEK_Ser/Thr_kinase"/>
</dbReference>
<comment type="catalytic activity">
    <reaction evidence="7">
        <text>L-threonyl-[protein] + ATP = O-phospho-L-threonyl-[protein] + ADP + H(+)</text>
        <dbReference type="Rhea" id="RHEA:46608"/>
        <dbReference type="Rhea" id="RHEA-COMP:11060"/>
        <dbReference type="Rhea" id="RHEA-COMP:11605"/>
        <dbReference type="ChEBI" id="CHEBI:15378"/>
        <dbReference type="ChEBI" id="CHEBI:30013"/>
        <dbReference type="ChEBI" id="CHEBI:30616"/>
        <dbReference type="ChEBI" id="CHEBI:61977"/>
        <dbReference type="ChEBI" id="CHEBI:456216"/>
        <dbReference type="EC" id="2.7.11.1"/>
    </reaction>
</comment>
<reference evidence="10 11" key="1">
    <citation type="submission" date="2018-06" db="EMBL/GenBank/DDBJ databases">
        <title>Genome Sequence of the Brown Rot Fungal Pathogen Monilinia fructigena.</title>
        <authorList>
            <person name="Landi L."/>
            <person name="De Miccolis Angelini R.M."/>
            <person name="Pollastro S."/>
            <person name="Abate D."/>
            <person name="Faretra F."/>
            <person name="Romanazzi G."/>
        </authorList>
    </citation>
    <scope>NUCLEOTIDE SEQUENCE [LARGE SCALE GENOMIC DNA]</scope>
    <source>
        <strain evidence="10 11">Mfrg269</strain>
    </source>
</reference>
<dbReference type="EC" id="2.7.11.1" evidence="1"/>
<evidence type="ECO:0000256" key="3">
    <source>
        <dbReference type="ARBA" id="ARBA00022679"/>
    </source>
</evidence>
<keyword evidence="11" id="KW-1185">Reference proteome</keyword>
<evidence type="ECO:0000313" key="11">
    <source>
        <dbReference type="Proteomes" id="UP000249056"/>
    </source>
</evidence>
<dbReference type="PANTHER" id="PTHR43671:SF98">
    <property type="entry name" value="SERINE_THREONINE-PROTEIN KINASE NEK11"/>
    <property type="match status" value="1"/>
</dbReference>
<dbReference type="AlphaFoldDB" id="A0A395IF96"/>
<accession>A0A395IF96</accession>
<name>A0A395IF96_9HELO</name>
<dbReference type="SUPFAM" id="SSF56112">
    <property type="entry name" value="Protein kinase-like (PK-like)"/>
    <property type="match status" value="1"/>
</dbReference>
<evidence type="ECO:0000256" key="7">
    <source>
        <dbReference type="ARBA" id="ARBA00047899"/>
    </source>
</evidence>
<dbReference type="OrthoDB" id="310217at2759"/>
<sequence length="292" mass="33660">MYKIKKLIMPEAFIWYIMTQLIESVYFLQFPERFNKSYESTIWHLDIKPENILMQWPPANEDNTDYYPNIQLGEFGFAIEVRKSLLRKAGAAASQRPLGLKLSGFTGTIPYAAPEQLKSYYNSKTDIWGIRATIHECIHGYPPSHPKEPTTLAREAQVPIQYTTDPSTAISNGAACREPPRACWEMPGHYSAMLRETLYHMLKEDPSPKSHKDDQTKRSDIEDLKCLDAMWGEQIKMDSFVGLPTWFLEDWEGGLGDAVRREREAKTVLGQDGLAEWRVVNMWGMKVEGWKY</sequence>
<keyword evidence="2" id="KW-0723">Serine/threonine-protein kinase</keyword>
<keyword evidence="5" id="KW-0418">Kinase</keyword>
<dbReference type="PROSITE" id="PS00108">
    <property type="entry name" value="PROTEIN_KINASE_ST"/>
    <property type="match status" value="1"/>
</dbReference>
<dbReference type="InterPro" id="IPR011009">
    <property type="entry name" value="Kinase-like_dom_sf"/>
</dbReference>
<comment type="caution">
    <text evidence="10">The sequence shown here is derived from an EMBL/GenBank/DDBJ whole genome shotgun (WGS) entry which is preliminary data.</text>
</comment>
<dbReference type="Proteomes" id="UP000249056">
    <property type="component" value="Unassembled WGS sequence"/>
</dbReference>
<dbReference type="InterPro" id="IPR008271">
    <property type="entry name" value="Ser/Thr_kinase_AS"/>
</dbReference>
<dbReference type="GO" id="GO:0005524">
    <property type="term" value="F:ATP binding"/>
    <property type="evidence" value="ECO:0007669"/>
    <property type="project" value="UniProtKB-KW"/>
</dbReference>
<evidence type="ECO:0000259" key="9">
    <source>
        <dbReference type="PROSITE" id="PS50011"/>
    </source>
</evidence>
<evidence type="ECO:0000313" key="10">
    <source>
        <dbReference type="EMBL" id="RAL58880.1"/>
    </source>
</evidence>
<keyword evidence="6" id="KW-0067">ATP-binding</keyword>
<dbReference type="SMART" id="SM00220">
    <property type="entry name" value="S_TKc"/>
    <property type="match status" value="1"/>
</dbReference>
<protein>
    <recommendedName>
        <fullName evidence="1">non-specific serine/threonine protein kinase</fullName>
        <ecNumber evidence="1">2.7.11.1</ecNumber>
    </recommendedName>
</protein>
<organism evidence="10 11">
    <name type="scientific">Monilinia fructigena</name>
    <dbReference type="NCBI Taxonomy" id="38457"/>
    <lineage>
        <taxon>Eukaryota</taxon>
        <taxon>Fungi</taxon>
        <taxon>Dikarya</taxon>
        <taxon>Ascomycota</taxon>
        <taxon>Pezizomycotina</taxon>
        <taxon>Leotiomycetes</taxon>
        <taxon>Helotiales</taxon>
        <taxon>Sclerotiniaceae</taxon>
        <taxon>Monilinia</taxon>
    </lineage>
</organism>
<evidence type="ECO:0000256" key="4">
    <source>
        <dbReference type="ARBA" id="ARBA00022741"/>
    </source>
</evidence>
<keyword evidence="4" id="KW-0547">Nucleotide-binding</keyword>
<proteinExistence type="predicted"/>
<dbReference type="Gene3D" id="1.10.510.10">
    <property type="entry name" value="Transferase(Phosphotransferase) domain 1"/>
    <property type="match status" value="1"/>
</dbReference>
<dbReference type="GO" id="GO:0004674">
    <property type="term" value="F:protein serine/threonine kinase activity"/>
    <property type="evidence" value="ECO:0007669"/>
    <property type="project" value="UniProtKB-KW"/>
</dbReference>
<dbReference type="EMBL" id="QKRW01000066">
    <property type="protein sequence ID" value="RAL58880.1"/>
    <property type="molecule type" value="Genomic_DNA"/>
</dbReference>
<dbReference type="GO" id="GO:0005634">
    <property type="term" value="C:nucleus"/>
    <property type="evidence" value="ECO:0007669"/>
    <property type="project" value="TreeGrafter"/>
</dbReference>
<evidence type="ECO:0000256" key="1">
    <source>
        <dbReference type="ARBA" id="ARBA00012513"/>
    </source>
</evidence>
<comment type="catalytic activity">
    <reaction evidence="8">
        <text>L-seryl-[protein] + ATP = O-phospho-L-seryl-[protein] + ADP + H(+)</text>
        <dbReference type="Rhea" id="RHEA:17989"/>
        <dbReference type="Rhea" id="RHEA-COMP:9863"/>
        <dbReference type="Rhea" id="RHEA-COMP:11604"/>
        <dbReference type="ChEBI" id="CHEBI:15378"/>
        <dbReference type="ChEBI" id="CHEBI:29999"/>
        <dbReference type="ChEBI" id="CHEBI:30616"/>
        <dbReference type="ChEBI" id="CHEBI:83421"/>
        <dbReference type="ChEBI" id="CHEBI:456216"/>
        <dbReference type="EC" id="2.7.11.1"/>
    </reaction>
</comment>